<feature type="transmembrane region" description="Helical" evidence="1">
    <location>
        <begin position="132"/>
        <end position="155"/>
    </location>
</feature>
<feature type="transmembrane region" description="Helical" evidence="1">
    <location>
        <begin position="176"/>
        <end position="193"/>
    </location>
</feature>
<protein>
    <recommendedName>
        <fullName evidence="4">Transmembrane protein</fullName>
    </recommendedName>
</protein>
<reference evidence="2" key="1">
    <citation type="submission" date="2021-02" db="EMBL/GenBank/DDBJ databases">
        <authorList>
            <person name="Dougan E. K."/>
            <person name="Rhodes N."/>
            <person name="Thang M."/>
            <person name="Chan C."/>
        </authorList>
    </citation>
    <scope>NUCLEOTIDE SEQUENCE</scope>
</reference>
<accession>A0A812KH44</accession>
<dbReference type="EMBL" id="CAJNIZ010004147">
    <property type="protein sequence ID" value="CAE7229452.1"/>
    <property type="molecule type" value="Genomic_DNA"/>
</dbReference>
<name>A0A812KH44_SYMPI</name>
<sequence length="515" mass="58347">MAEAHGRELLLETFQFPKPPRCCLAVAVSLWCFCFASGWIALFNCGQNELDQLSKGQHVHVVNHLQRLKKAQSYVGLSCDADCERAAGKEVEVKRVGYQYVDVFYPPASEPDASLELAGPALQEMWCSDDTIWTVGLIAVILLGICGLFLSPVLLQHQWLQEKNHRQMQRDMASRSCHVYCMPLAGATWKFFASTEFLIHRTLCWQWFPWADLLVPVVNFIISVIVGGFTLESVAPSLIIFLLFLAARICFRVWSSLQFHRRLAKRRADLYVCASATSSLISFVCDGRAHFYHNIGDVPPHVPAGPRWWFFSELALGRTQLVALRETASNEEAKISWYLKVVYGRNGDQYHGRHRLWSVRKRLFPVDQARVHDFQKWLAEPERRTLFRCVGTTALQQNVIKPTAATLLQPFHIPPGDMHTPLSTSNLVFTADLQQVDGTFRLLLLSMSAEEAASFTFTTVDTLADVLYTIASKREFRSFQVKIFLSNGVALDSLDARMSVPKLLEIAQEADLFDE</sequence>
<proteinExistence type="predicted"/>
<gene>
    <name evidence="2" type="ORF">SPIL2461_LOCUS3408</name>
</gene>
<dbReference type="OrthoDB" id="10458109at2759"/>
<keyword evidence="1" id="KW-0472">Membrane</keyword>
<evidence type="ECO:0008006" key="4">
    <source>
        <dbReference type="Google" id="ProtNLM"/>
    </source>
</evidence>
<comment type="caution">
    <text evidence="2">The sequence shown here is derived from an EMBL/GenBank/DDBJ whole genome shotgun (WGS) entry which is preliminary data.</text>
</comment>
<keyword evidence="1" id="KW-0812">Transmembrane</keyword>
<feature type="transmembrane region" description="Helical" evidence="1">
    <location>
        <begin position="21"/>
        <end position="42"/>
    </location>
</feature>
<evidence type="ECO:0000313" key="2">
    <source>
        <dbReference type="EMBL" id="CAE7229452.1"/>
    </source>
</evidence>
<organism evidence="2 3">
    <name type="scientific">Symbiodinium pilosum</name>
    <name type="common">Dinoflagellate</name>
    <dbReference type="NCBI Taxonomy" id="2952"/>
    <lineage>
        <taxon>Eukaryota</taxon>
        <taxon>Sar</taxon>
        <taxon>Alveolata</taxon>
        <taxon>Dinophyceae</taxon>
        <taxon>Suessiales</taxon>
        <taxon>Symbiodiniaceae</taxon>
        <taxon>Symbiodinium</taxon>
    </lineage>
</organism>
<dbReference type="Proteomes" id="UP000649617">
    <property type="component" value="Unassembled WGS sequence"/>
</dbReference>
<keyword evidence="3" id="KW-1185">Reference proteome</keyword>
<keyword evidence="1" id="KW-1133">Transmembrane helix</keyword>
<feature type="transmembrane region" description="Helical" evidence="1">
    <location>
        <begin position="238"/>
        <end position="257"/>
    </location>
</feature>
<feature type="transmembrane region" description="Helical" evidence="1">
    <location>
        <begin position="213"/>
        <end position="231"/>
    </location>
</feature>
<dbReference type="AlphaFoldDB" id="A0A812KH44"/>
<evidence type="ECO:0000256" key="1">
    <source>
        <dbReference type="SAM" id="Phobius"/>
    </source>
</evidence>
<evidence type="ECO:0000313" key="3">
    <source>
        <dbReference type="Proteomes" id="UP000649617"/>
    </source>
</evidence>